<reference evidence="1" key="1">
    <citation type="submission" date="2016-02" db="EMBL/GenBank/DDBJ databases">
        <title>Draft Genome Sequence of Sporotomaculum syntrophicum Strain FB, a Syntrophic Benzoate Degrader.</title>
        <authorList>
            <person name="Nobu M.K."/>
            <person name="Narihiro T."/>
            <person name="Qiu Y.-L."/>
            <person name="Ohashi A."/>
            <person name="Liu W.-T."/>
            <person name="Yuji S."/>
        </authorList>
    </citation>
    <scope>NUCLEOTIDE SEQUENCE</scope>
    <source>
        <strain evidence="1">FB</strain>
    </source>
</reference>
<protein>
    <submittedName>
        <fullName evidence="1">Uncharacterized protein</fullName>
    </submittedName>
</protein>
<dbReference type="EMBL" id="LSRS01000006">
    <property type="protein sequence ID" value="KAF1084218.1"/>
    <property type="molecule type" value="Genomic_DNA"/>
</dbReference>
<dbReference type="Proteomes" id="UP000798488">
    <property type="component" value="Unassembled WGS sequence"/>
</dbReference>
<organism evidence="1 2">
    <name type="scientific">Sporotomaculum syntrophicum</name>
    <dbReference type="NCBI Taxonomy" id="182264"/>
    <lineage>
        <taxon>Bacteria</taxon>
        <taxon>Bacillati</taxon>
        <taxon>Bacillota</taxon>
        <taxon>Clostridia</taxon>
        <taxon>Eubacteriales</taxon>
        <taxon>Desulfallaceae</taxon>
        <taxon>Sporotomaculum</taxon>
    </lineage>
</organism>
<keyword evidence="2" id="KW-1185">Reference proteome</keyword>
<accession>A0A9D2WN21</accession>
<evidence type="ECO:0000313" key="1">
    <source>
        <dbReference type="EMBL" id="KAF1084218.1"/>
    </source>
</evidence>
<comment type="caution">
    <text evidence="1">The sequence shown here is derived from an EMBL/GenBank/DDBJ whole genome shotgun (WGS) entry which is preliminary data.</text>
</comment>
<name>A0A9D2WN21_9FIRM</name>
<sequence>METSLILPPEAIDISDFRWAFDMQTLAENNKENSASVTVNGDRGIYRINWTVDMQIGIPTLKIDLNDRVILEQNMNTYLDRITKAYPPGKPRPTQATLEEMSLQLETPEVTALLVFKNINISADPYADAIHYYLDLSSLYLQENP</sequence>
<evidence type="ECO:0000313" key="2">
    <source>
        <dbReference type="Proteomes" id="UP000798488"/>
    </source>
</evidence>
<gene>
    <name evidence="1" type="ORF">SPSYN_02622</name>
</gene>
<proteinExistence type="predicted"/>
<dbReference type="RefSeq" id="WP_243153050.1">
    <property type="nucleotide sequence ID" value="NZ_LSRS01000006.1"/>
</dbReference>
<dbReference type="AlphaFoldDB" id="A0A9D2WN21"/>